<dbReference type="eggNOG" id="COG3173">
    <property type="taxonomic scope" value="Bacteria"/>
</dbReference>
<organism evidence="2 3">
    <name type="scientific">Anaerolinea thermophila (strain DSM 14523 / JCM 11388 / NBRC 100420 / UNI-1)</name>
    <dbReference type="NCBI Taxonomy" id="926569"/>
    <lineage>
        <taxon>Bacteria</taxon>
        <taxon>Bacillati</taxon>
        <taxon>Chloroflexota</taxon>
        <taxon>Anaerolineae</taxon>
        <taxon>Anaerolineales</taxon>
        <taxon>Anaerolineaceae</taxon>
        <taxon>Anaerolinea</taxon>
    </lineage>
</organism>
<keyword evidence="3" id="KW-1185">Reference proteome</keyword>
<feature type="domain" description="Aminoglycoside phosphotransferase" evidence="1">
    <location>
        <begin position="24"/>
        <end position="217"/>
    </location>
</feature>
<dbReference type="InterPro" id="IPR011009">
    <property type="entry name" value="Kinase-like_dom_sf"/>
</dbReference>
<dbReference type="KEGG" id="atm:ANT_02760"/>
<evidence type="ECO:0000313" key="3">
    <source>
        <dbReference type="Proteomes" id="UP000008922"/>
    </source>
</evidence>
<dbReference type="Pfam" id="PF01636">
    <property type="entry name" value="APH"/>
    <property type="match status" value="1"/>
</dbReference>
<dbReference type="HOGENOM" id="CLU_083624_1_0_0"/>
<dbReference type="RefSeq" id="WP_013558707.1">
    <property type="nucleotide sequence ID" value="NC_014960.1"/>
</dbReference>
<dbReference type="InterPro" id="IPR002575">
    <property type="entry name" value="Aminoglycoside_PTrfase"/>
</dbReference>
<gene>
    <name evidence="2" type="ordered locus">ANT_02760</name>
</gene>
<evidence type="ECO:0000259" key="1">
    <source>
        <dbReference type="Pfam" id="PF01636"/>
    </source>
</evidence>
<dbReference type="SUPFAM" id="SSF56112">
    <property type="entry name" value="Protein kinase-like (PK-like)"/>
    <property type="match status" value="1"/>
</dbReference>
<dbReference type="InterPro" id="IPR051678">
    <property type="entry name" value="AGP_Transferase"/>
</dbReference>
<dbReference type="STRING" id="926569.ANT_02760"/>
<dbReference type="InParanoid" id="E8MZX5"/>
<dbReference type="PANTHER" id="PTHR21310">
    <property type="entry name" value="AMINOGLYCOSIDE PHOSPHOTRANSFERASE-RELATED-RELATED"/>
    <property type="match status" value="1"/>
</dbReference>
<evidence type="ECO:0000313" key="2">
    <source>
        <dbReference type="EMBL" id="BAJ62310.1"/>
    </source>
</evidence>
<accession>E8MZX5</accession>
<name>E8MZX5_ANATU</name>
<proteinExistence type="predicted"/>
<reference evidence="2 3" key="1">
    <citation type="submission" date="2010-12" db="EMBL/GenBank/DDBJ databases">
        <title>Whole genome sequence of Anaerolinea thermophila UNI-1.</title>
        <authorList>
            <person name="Narita-Yamada S."/>
            <person name="Kishi E."/>
            <person name="Watanabe Y."/>
            <person name="Takasaki K."/>
            <person name="Ankai A."/>
            <person name="Oguchi A."/>
            <person name="Fukui S."/>
            <person name="Takahashi M."/>
            <person name="Yashiro I."/>
            <person name="Hosoyama A."/>
            <person name="Sekiguchi Y."/>
            <person name="Hanada S."/>
            <person name="Fujita N."/>
        </authorList>
    </citation>
    <scope>NUCLEOTIDE SEQUENCE [LARGE SCALE GENOMIC DNA]</scope>
    <source>
        <strain evidence="3">DSM 14523 / JCM 11388 / NBRC 100420 / UNI-1</strain>
    </source>
</reference>
<dbReference type="Gene3D" id="3.90.1200.10">
    <property type="match status" value="1"/>
</dbReference>
<dbReference type="OrthoDB" id="163497at2"/>
<dbReference type="Proteomes" id="UP000008922">
    <property type="component" value="Chromosome"/>
</dbReference>
<sequence length="264" mass="29789">MDDLDKPIAYGRTAEIFAWGENQVLKLFHAWVGFDAVEYEYRIARTMQSCGLPVPQVGEIIEYKGRYGITCQRIKGISMTESLARAPWKILRYARRMAELHARVHAVTHPTDIPPLNPKMARKILQAQSLPARLREKALTRLEKLPEGHDLCHGDFHPDNILLTPQGEVILDWMDAGTGNPLADLARTSIILKGSIESGQIRHPLLKRLAHLFHRAYLAQYFSLRPGGESEYALWLPIIAAARLSENISELEGWLVAQAERGLS</sequence>
<protein>
    <recommendedName>
        <fullName evidence="1">Aminoglycoside phosphotransferase domain-containing protein</fullName>
    </recommendedName>
</protein>
<dbReference type="EMBL" id="AP012029">
    <property type="protein sequence ID" value="BAJ62310.1"/>
    <property type="molecule type" value="Genomic_DNA"/>
</dbReference>
<dbReference type="AlphaFoldDB" id="E8MZX5"/>